<dbReference type="PANTHER" id="PTHR46889">
    <property type="entry name" value="TRANSPOSASE INSF FOR INSERTION SEQUENCE IS3B-RELATED"/>
    <property type="match status" value="1"/>
</dbReference>
<dbReference type="InterPro" id="IPR001584">
    <property type="entry name" value="Integrase_cat-core"/>
</dbReference>
<dbReference type="InterPro" id="IPR012337">
    <property type="entry name" value="RNaseH-like_sf"/>
</dbReference>
<protein>
    <submittedName>
        <fullName evidence="3">Transposase InsO and inactivated derivatives</fullName>
    </submittedName>
</protein>
<sequence length="312" mass="35108">MIVDYIDEYRHLFGVDPICTVLKEHGIKIAPSTYYAAKKRGTVSAAALDEAYAANTVHCHFVANRRLYGVRKMWHSMKRSGHSVGRDQVGRLMTICGAVGVIRGRHRTVTTERDDRAPRHPDLIDRQWGAPTRPDQWWVADFTYCWTLAGFVYTSFVVDVFSRRILGWRVMTTKATPLVSGVLEQALFTRRRSDFAFTATGLVHHSDAGSQYTSLAFTEALVESGIAGSIGSVGDALDNALMESTIGLYKTELIDRQKSWTGRAEVERETASWVHWFNTSRLHSSIGYQSPVDYENEYRQQCSAATSDREVA</sequence>
<dbReference type="AlphaFoldDB" id="A0A239NF70"/>
<dbReference type="InterPro" id="IPR048020">
    <property type="entry name" value="Transpos_IS3"/>
</dbReference>
<feature type="domain" description="Integrase catalytic" evidence="2">
    <location>
        <begin position="130"/>
        <end position="299"/>
    </location>
</feature>
<organism evidence="3 4">
    <name type="scientific">Rhodococcoides kyotonense</name>
    <dbReference type="NCBI Taxonomy" id="398843"/>
    <lineage>
        <taxon>Bacteria</taxon>
        <taxon>Bacillati</taxon>
        <taxon>Actinomycetota</taxon>
        <taxon>Actinomycetes</taxon>
        <taxon>Mycobacteriales</taxon>
        <taxon>Nocardiaceae</taxon>
        <taxon>Rhodococcoides</taxon>
    </lineage>
</organism>
<name>A0A239NF70_9NOCA</name>
<dbReference type="Gene3D" id="3.30.420.10">
    <property type="entry name" value="Ribonuclease H-like superfamily/Ribonuclease H"/>
    <property type="match status" value="1"/>
</dbReference>
<dbReference type="InterPro" id="IPR036397">
    <property type="entry name" value="RNaseH_sf"/>
</dbReference>
<evidence type="ECO:0000313" key="3">
    <source>
        <dbReference type="EMBL" id="SNT53617.1"/>
    </source>
</evidence>
<dbReference type="InterPro" id="IPR050900">
    <property type="entry name" value="Transposase_IS3/IS150/IS904"/>
</dbReference>
<dbReference type="NCBIfam" id="NF033516">
    <property type="entry name" value="transpos_IS3"/>
    <property type="match status" value="1"/>
</dbReference>
<accession>A0A239NF70</accession>
<reference evidence="4" key="1">
    <citation type="submission" date="2017-06" db="EMBL/GenBank/DDBJ databases">
        <authorList>
            <person name="Varghese N."/>
            <person name="Submissions S."/>
        </authorList>
    </citation>
    <scope>NUCLEOTIDE SEQUENCE [LARGE SCALE GENOMIC DNA]</scope>
    <source>
        <strain evidence="4">JCM 23211</strain>
    </source>
</reference>
<dbReference type="PROSITE" id="PS50994">
    <property type="entry name" value="INTEGRASE"/>
    <property type="match status" value="1"/>
</dbReference>
<dbReference type="SUPFAM" id="SSF53098">
    <property type="entry name" value="Ribonuclease H-like"/>
    <property type="match status" value="1"/>
</dbReference>
<dbReference type="GO" id="GO:0003676">
    <property type="term" value="F:nucleic acid binding"/>
    <property type="evidence" value="ECO:0007669"/>
    <property type="project" value="InterPro"/>
</dbReference>
<proteinExistence type="predicted"/>
<evidence type="ECO:0000256" key="1">
    <source>
        <dbReference type="ARBA" id="ARBA00002286"/>
    </source>
</evidence>
<dbReference type="PANTHER" id="PTHR46889:SF5">
    <property type="entry name" value="INTEGRASE PROTEIN"/>
    <property type="match status" value="1"/>
</dbReference>
<keyword evidence="4" id="KW-1185">Reference proteome</keyword>
<dbReference type="Pfam" id="PF13276">
    <property type="entry name" value="HTH_21"/>
    <property type="match status" value="1"/>
</dbReference>
<dbReference type="InterPro" id="IPR025948">
    <property type="entry name" value="HTH-like_dom"/>
</dbReference>
<dbReference type="Pfam" id="PF13333">
    <property type="entry name" value="rve_2"/>
    <property type="match status" value="1"/>
</dbReference>
<dbReference type="EMBL" id="FZOW01000044">
    <property type="protein sequence ID" value="SNT53617.1"/>
    <property type="molecule type" value="Genomic_DNA"/>
</dbReference>
<dbReference type="GO" id="GO:0015074">
    <property type="term" value="P:DNA integration"/>
    <property type="evidence" value="ECO:0007669"/>
    <property type="project" value="InterPro"/>
</dbReference>
<comment type="function">
    <text evidence="1">Involved in the transposition of the insertion sequence.</text>
</comment>
<dbReference type="Pfam" id="PF00665">
    <property type="entry name" value="rve"/>
    <property type="match status" value="1"/>
</dbReference>
<evidence type="ECO:0000259" key="2">
    <source>
        <dbReference type="PROSITE" id="PS50994"/>
    </source>
</evidence>
<gene>
    <name evidence="3" type="ORF">SAMN05421642_1443</name>
</gene>
<dbReference type="Proteomes" id="UP000198327">
    <property type="component" value="Unassembled WGS sequence"/>
</dbReference>
<evidence type="ECO:0000313" key="4">
    <source>
        <dbReference type="Proteomes" id="UP000198327"/>
    </source>
</evidence>